<gene>
    <name evidence="1" type="ORF">HMPREF1316_0141</name>
</gene>
<name>U2UZ10_9ACTN</name>
<dbReference type="EMBL" id="AWEZ01000045">
    <property type="protein sequence ID" value="ERL08342.1"/>
    <property type="molecule type" value="Genomic_DNA"/>
</dbReference>
<dbReference type="PATRIC" id="fig|1125712.3.peg.1267"/>
<comment type="caution">
    <text evidence="1">The sequence shown here is derived from an EMBL/GenBank/DDBJ whole genome shotgun (WGS) entry which is preliminary data.</text>
</comment>
<evidence type="ECO:0000313" key="2">
    <source>
        <dbReference type="Proteomes" id="UP000016638"/>
    </source>
</evidence>
<dbReference type="RefSeq" id="WP_021726211.1">
    <property type="nucleotide sequence ID" value="NZ_AWEZ01000045.1"/>
</dbReference>
<reference evidence="1 2" key="1">
    <citation type="submission" date="2013-08" db="EMBL/GenBank/DDBJ databases">
        <authorList>
            <person name="Durkin A.S."/>
            <person name="Haft D.R."/>
            <person name="McCorrison J."/>
            <person name="Torralba M."/>
            <person name="Gillis M."/>
            <person name="Haft D.H."/>
            <person name="Methe B."/>
            <person name="Sutton G."/>
            <person name="Nelson K.E."/>
        </authorList>
    </citation>
    <scope>NUCLEOTIDE SEQUENCE [LARGE SCALE GENOMIC DNA]</scope>
    <source>
        <strain evidence="1 2">F0195</strain>
    </source>
</reference>
<dbReference type="AlphaFoldDB" id="U2UZ10"/>
<dbReference type="STRING" id="1125712.HMPREF1316_0141"/>
<organism evidence="1 2">
    <name type="scientific">Olsenella profusa F0195</name>
    <dbReference type="NCBI Taxonomy" id="1125712"/>
    <lineage>
        <taxon>Bacteria</taxon>
        <taxon>Bacillati</taxon>
        <taxon>Actinomycetota</taxon>
        <taxon>Coriobacteriia</taxon>
        <taxon>Coriobacteriales</taxon>
        <taxon>Atopobiaceae</taxon>
        <taxon>Olsenella</taxon>
    </lineage>
</organism>
<dbReference type="Proteomes" id="UP000016638">
    <property type="component" value="Unassembled WGS sequence"/>
</dbReference>
<proteinExistence type="predicted"/>
<protein>
    <submittedName>
        <fullName evidence="1">HTH domain protein</fullName>
    </submittedName>
</protein>
<keyword evidence="2" id="KW-1185">Reference proteome</keyword>
<sequence>MSTIVNNRIVAIAGHFAKSSTGTFKELAARLGASVRSVRDDVARLNELLDSTASLEAHQGVLSMLVYNSQGYASKLAGLLKAGESAREDSAQWREGRLFGLLLHATGPVTTGGA</sequence>
<evidence type="ECO:0000313" key="1">
    <source>
        <dbReference type="EMBL" id="ERL08342.1"/>
    </source>
</evidence>
<accession>U2UZ10</accession>